<protein>
    <submittedName>
        <fullName evidence="1">Metal-dependent amidase/aminoacylase/carboxypeptidase</fullName>
    </submittedName>
</protein>
<dbReference type="GO" id="GO:0071713">
    <property type="term" value="F:para-aminobenzoyl-glutamate hydrolase activity"/>
    <property type="evidence" value="ECO:0007669"/>
    <property type="project" value="TreeGrafter"/>
</dbReference>
<dbReference type="EMBL" id="FUWX01000010">
    <property type="protein sequence ID" value="SJZ77318.1"/>
    <property type="molecule type" value="Genomic_DNA"/>
</dbReference>
<keyword evidence="1" id="KW-0378">Hydrolase</keyword>
<dbReference type="PANTHER" id="PTHR30575">
    <property type="entry name" value="PEPTIDASE M20"/>
    <property type="match status" value="1"/>
</dbReference>
<proteinExistence type="predicted"/>
<dbReference type="GO" id="GO:0016805">
    <property type="term" value="F:dipeptidase activity"/>
    <property type="evidence" value="ECO:0007669"/>
    <property type="project" value="TreeGrafter"/>
</dbReference>
<organism evidence="1 2">
    <name type="scientific">Cetobacterium ceti</name>
    <dbReference type="NCBI Taxonomy" id="180163"/>
    <lineage>
        <taxon>Bacteria</taxon>
        <taxon>Fusobacteriati</taxon>
        <taxon>Fusobacteriota</taxon>
        <taxon>Fusobacteriia</taxon>
        <taxon>Fusobacteriales</taxon>
        <taxon>Fusobacteriaceae</taxon>
        <taxon>Cetobacterium</taxon>
    </lineage>
</organism>
<dbReference type="GO" id="GO:0005737">
    <property type="term" value="C:cytoplasm"/>
    <property type="evidence" value="ECO:0007669"/>
    <property type="project" value="TreeGrafter"/>
</dbReference>
<dbReference type="SUPFAM" id="SSF53187">
    <property type="entry name" value="Zn-dependent exopeptidases"/>
    <property type="match status" value="1"/>
</dbReference>
<reference evidence="1 2" key="1">
    <citation type="submission" date="2017-02" db="EMBL/GenBank/DDBJ databases">
        <authorList>
            <person name="Peterson S.W."/>
        </authorList>
    </citation>
    <scope>NUCLEOTIDE SEQUENCE [LARGE SCALE GENOMIC DNA]</scope>
    <source>
        <strain evidence="1 2">ATCC 700028</strain>
    </source>
</reference>
<dbReference type="STRING" id="180163.SAMN02745174_01510"/>
<dbReference type="PANTHER" id="PTHR30575:SF0">
    <property type="entry name" value="XAA-ARG DIPEPTIDASE"/>
    <property type="match status" value="1"/>
</dbReference>
<dbReference type="GO" id="GO:0004180">
    <property type="term" value="F:carboxypeptidase activity"/>
    <property type="evidence" value="ECO:0007669"/>
    <property type="project" value="UniProtKB-KW"/>
</dbReference>
<dbReference type="InterPro" id="IPR052030">
    <property type="entry name" value="Peptidase_M20/M20A_hydrolases"/>
</dbReference>
<name>A0A1T4NEV0_9FUSO</name>
<keyword evidence="1" id="KW-0121">Carboxypeptidase</keyword>
<gene>
    <name evidence="1" type="ORF">SAMN02745174_01510</name>
</gene>
<dbReference type="AlphaFoldDB" id="A0A1T4NEV0"/>
<dbReference type="Gene3D" id="3.30.70.360">
    <property type="match status" value="1"/>
</dbReference>
<evidence type="ECO:0000313" key="2">
    <source>
        <dbReference type="Proteomes" id="UP000191153"/>
    </source>
</evidence>
<dbReference type="GO" id="GO:0046657">
    <property type="term" value="P:folic acid catabolic process"/>
    <property type="evidence" value="ECO:0007669"/>
    <property type="project" value="TreeGrafter"/>
</dbReference>
<dbReference type="RefSeq" id="WP_078693998.1">
    <property type="nucleotide sequence ID" value="NZ_FUWX01000010.1"/>
</dbReference>
<keyword evidence="1" id="KW-0645">Protease</keyword>
<sequence>MEIKDLKDKIIKLTDERSDVFNNISNYIFNNPENPHREYKSKELLVNILGHNKFKINSHIEGIETGFIGEFSIDVSGPTLGVIVEYWGSEKQGHLDGNNLQSAMGIGSVIILKELMEEFSIPGKLKIFGVPGKGGKLQFFNRGLFNGIDGLFYIKPGNISTYSDITYNSKNYEVFFTGKNSLNGIIQLFNGINSIKETLEPFTYINGIIKEGGENPEVQVLSTKALFNIKALGEEDLKNGYEKLYRCIEGSSLMVKNNFNLKEISNEIKSVVIDNKLSEIFKFNLIYNHEQIIERNIYQKIGIDEIGNISREIPVISSYLKLKDKVLLHSEEFKKTSEGIEGELFINKGIKILSMSLLDRFLN</sequence>
<dbReference type="OrthoDB" id="9781032at2"/>
<accession>A0A1T4NEV0</accession>
<keyword evidence="2" id="KW-1185">Reference proteome</keyword>
<dbReference type="Proteomes" id="UP000191153">
    <property type="component" value="Unassembled WGS sequence"/>
</dbReference>
<evidence type="ECO:0000313" key="1">
    <source>
        <dbReference type="EMBL" id="SJZ77318.1"/>
    </source>
</evidence>
<dbReference type="Gene3D" id="3.40.630.10">
    <property type="entry name" value="Zn peptidases"/>
    <property type="match status" value="1"/>
</dbReference>